<keyword evidence="4" id="KW-0206">Cytoskeleton</keyword>
<dbReference type="Proteomes" id="UP001165065">
    <property type="component" value="Unassembled WGS sequence"/>
</dbReference>
<dbReference type="PANTHER" id="PTHR44281">
    <property type="entry name" value="SPINDLE ASSEMBLY ABNORMAL PROTEIN 6 HOMOLOG"/>
    <property type="match status" value="1"/>
</dbReference>
<gene>
    <name evidence="9" type="ORF">TrCOL_g1553</name>
</gene>
<dbReference type="Pfam" id="PF16531">
    <property type="entry name" value="SAS-6_N"/>
    <property type="match status" value="1"/>
</dbReference>
<evidence type="ECO:0000256" key="6">
    <source>
        <dbReference type="SAM" id="Coils"/>
    </source>
</evidence>
<evidence type="ECO:0000256" key="4">
    <source>
        <dbReference type="ARBA" id="ARBA00023212"/>
    </source>
</evidence>
<proteinExistence type="predicted"/>
<organism evidence="9 10">
    <name type="scientific">Triparma columacea</name>
    <dbReference type="NCBI Taxonomy" id="722753"/>
    <lineage>
        <taxon>Eukaryota</taxon>
        <taxon>Sar</taxon>
        <taxon>Stramenopiles</taxon>
        <taxon>Ochrophyta</taxon>
        <taxon>Bolidophyceae</taxon>
        <taxon>Parmales</taxon>
        <taxon>Triparmaceae</taxon>
        <taxon>Triparma</taxon>
    </lineage>
</organism>
<keyword evidence="10" id="KW-1185">Reference proteome</keyword>
<evidence type="ECO:0000313" key="10">
    <source>
        <dbReference type="Proteomes" id="UP001165065"/>
    </source>
</evidence>
<keyword evidence="3 6" id="KW-0175">Coiled coil</keyword>
<accession>A0A9W7G9J8</accession>
<evidence type="ECO:0000256" key="7">
    <source>
        <dbReference type="SAM" id="MobiDB-lite"/>
    </source>
</evidence>
<feature type="region of interest" description="Disordered" evidence="7">
    <location>
        <begin position="40"/>
        <end position="59"/>
    </location>
</feature>
<evidence type="ECO:0000256" key="5">
    <source>
        <dbReference type="ARBA" id="ARBA00023306"/>
    </source>
</evidence>
<keyword evidence="5" id="KW-0131">Cell cycle</keyword>
<sequence>MNSSNSNPAPFPRNSPLLILPSVPCDVITTVSPASFTASSMSNTGGVGPGGSQATQKTVKRSFTLRLFRSGEGETGKGLRFEMTDEGDGATCESTAFEAAEARNEGDESDASDSSTTTPSPPPPPPVVSDEVTLYTLEVYEDDFHLLKSSQSLLVDFSDFPTMLQSVLKSCSSGEYTARLEEGSHGSCTLSVVEPSRFKELTHLSLQVCKCNDREIRPYLSARVNELTEKYREALRKDEEGGRVRKGMEKEIRELKEDISKERLERESVVRTVRLEMGEKGREVEIENQRKARDMVEQKRREFEEKEEEMRREIKKFQEKIENVMDEREKAVADKFELEGTARSLAIDLESRSQLVTKLTEDNASLQTSITSKDATIFSLERQCHKAQLTMAALEQGKGQETEREKKQEQQRVEWMEAKESLTKQNELLGGKVELLENKVKRASKEIEKGNTIIERLQSEHRQAKSRLKLKTEALRNSEISNAAKTDELASLTRKHNAIKGEHTILQTSFTQTQRDLTQAREKLAESSKLLDSNHQVITWLNKEINEAQLGRVSAYSSATTEQQERSYTPSYTPDLKVSKGLGAYISPEGGGGMGTYQYSG</sequence>
<protein>
    <recommendedName>
        <fullName evidence="8">Spindle assembly abnormal protein 6 N-terminal domain-containing protein</fullName>
    </recommendedName>
</protein>
<feature type="coiled-coil region" evidence="6">
    <location>
        <begin position="245"/>
        <end position="334"/>
    </location>
</feature>
<name>A0A9W7G9J8_9STRA</name>
<comment type="caution">
    <text evidence="9">The sequence shown here is derived from an EMBL/GenBank/DDBJ whole genome shotgun (WGS) entry which is preliminary data.</text>
</comment>
<evidence type="ECO:0000259" key="8">
    <source>
        <dbReference type="Pfam" id="PF16531"/>
    </source>
</evidence>
<dbReference type="AlphaFoldDB" id="A0A9W7G9J8"/>
<evidence type="ECO:0000313" key="9">
    <source>
        <dbReference type="EMBL" id="GMI38034.1"/>
    </source>
</evidence>
<dbReference type="PANTHER" id="PTHR44281:SF2">
    <property type="entry name" value="SPINDLE ASSEMBLY ABNORMAL PROTEIN 6 HOMOLOG"/>
    <property type="match status" value="1"/>
</dbReference>
<keyword evidence="2" id="KW-0963">Cytoplasm</keyword>
<dbReference type="OrthoDB" id="49058at2759"/>
<feature type="region of interest" description="Disordered" evidence="7">
    <location>
        <begin position="99"/>
        <end position="129"/>
    </location>
</feature>
<dbReference type="InterPro" id="IPR032396">
    <property type="entry name" value="SAS-6_N"/>
</dbReference>
<dbReference type="EMBL" id="BRYA01000079">
    <property type="protein sequence ID" value="GMI38034.1"/>
    <property type="molecule type" value="Genomic_DNA"/>
</dbReference>
<evidence type="ECO:0000256" key="1">
    <source>
        <dbReference type="ARBA" id="ARBA00004300"/>
    </source>
</evidence>
<dbReference type="InterPro" id="IPR038558">
    <property type="entry name" value="SAS-6_N_sf"/>
</dbReference>
<comment type="subcellular location">
    <subcellularLocation>
        <location evidence="1">Cytoplasm</location>
        <location evidence="1">Cytoskeleton</location>
        <location evidence="1">Microtubule organizing center</location>
        <location evidence="1">Centrosome</location>
    </subcellularLocation>
</comment>
<reference evidence="10" key="1">
    <citation type="journal article" date="2023" name="Commun. Biol.">
        <title>Genome analysis of Parmales, the sister group of diatoms, reveals the evolutionary specialization of diatoms from phago-mixotrophs to photoautotrophs.</title>
        <authorList>
            <person name="Ban H."/>
            <person name="Sato S."/>
            <person name="Yoshikawa S."/>
            <person name="Yamada K."/>
            <person name="Nakamura Y."/>
            <person name="Ichinomiya M."/>
            <person name="Sato N."/>
            <person name="Blanc-Mathieu R."/>
            <person name="Endo H."/>
            <person name="Kuwata A."/>
            <person name="Ogata H."/>
        </authorList>
    </citation>
    <scope>NUCLEOTIDE SEQUENCE [LARGE SCALE GENOMIC DNA]</scope>
</reference>
<dbReference type="Gene3D" id="2.170.210.20">
    <property type="entry name" value="Spindle assembly abnormal protein 6, N-terminal domain"/>
    <property type="match status" value="1"/>
</dbReference>
<evidence type="ECO:0000256" key="2">
    <source>
        <dbReference type="ARBA" id="ARBA00022490"/>
    </source>
</evidence>
<evidence type="ECO:0000256" key="3">
    <source>
        <dbReference type="ARBA" id="ARBA00023054"/>
    </source>
</evidence>
<feature type="domain" description="Spindle assembly abnormal protein 6 N-terminal" evidence="8">
    <location>
        <begin position="129"/>
        <end position="207"/>
    </location>
</feature>
<feature type="coiled-coil region" evidence="6">
    <location>
        <begin position="399"/>
        <end position="474"/>
    </location>
</feature>
<dbReference type="GO" id="GO:0005813">
    <property type="term" value="C:centrosome"/>
    <property type="evidence" value="ECO:0007669"/>
    <property type="project" value="UniProtKB-SubCell"/>
</dbReference>